<comment type="caution">
    <text evidence="1">The sequence shown here is derived from an EMBL/GenBank/DDBJ whole genome shotgun (WGS) entry which is preliminary data.</text>
</comment>
<dbReference type="InterPro" id="IPR000836">
    <property type="entry name" value="PRTase_dom"/>
</dbReference>
<protein>
    <recommendedName>
        <fullName evidence="3">Phosphoribosyltransferase domain-containing protein</fullName>
    </recommendedName>
</protein>
<evidence type="ECO:0000313" key="1">
    <source>
        <dbReference type="EMBL" id="GES36071.1"/>
    </source>
</evidence>
<gene>
    <name evidence="1" type="ORF">RAJCM14343_1320</name>
</gene>
<dbReference type="InterPro" id="IPR029057">
    <property type="entry name" value="PRTase-like"/>
</dbReference>
<dbReference type="EMBL" id="BLAH01000041">
    <property type="protein sequence ID" value="GES36071.1"/>
    <property type="molecule type" value="Genomic_DNA"/>
</dbReference>
<reference evidence="1 2" key="1">
    <citation type="journal article" date="2018" name="Biodegradation">
        <title>1,4-Dioxane degradation characteristics of Rhodococcus aetherivorans JCM 14343.</title>
        <authorList>
            <person name="Inoue D."/>
            <person name="Tsunoda T."/>
            <person name="Yamamoto N."/>
            <person name="Ike M."/>
            <person name="Sei K."/>
        </authorList>
    </citation>
    <scope>NUCLEOTIDE SEQUENCE [LARGE SCALE GENOMIC DNA]</scope>
    <source>
        <strain evidence="1 2">JCM 14343</strain>
    </source>
</reference>
<evidence type="ECO:0000313" key="2">
    <source>
        <dbReference type="Proteomes" id="UP000325466"/>
    </source>
</evidence>
<dbReference type="CDD" id="cd06223">
    <property type="entry name" value="PRTases_typeI"/>
    <property type="match status" value="1"/>
</dbReference>
<evidence type="ECO:0008006" key="3">
    <source>
        <dbReference type="Google" id="ProtNLM"/>
    </source>
</evidence>
<name>A0ABQ0YHQ3_9NOCA</name>
<accession>A0ABQ0YHQ3</accession>
<dbReference type="Gene3D" id="3.40.50.2020">
    <property type="match status" value="1"/>
</dbReference>
<keyword evidence="2" id="KW-1185">Reference proteome</keyword>
<dbReference type="Proteomes" id="UP000325466">
    <property type="component" value="Unassembled WGS sequence"/>
</dbReference>
<dbReference type="SUPFAM" id="SSF53271">
    <property type="entry name" value="PRTase-like"/>
    <property type="match status" value="1"/>
</dbReference>
<sequence>MSFNKPSTDGFVSVDGPTRRVLLVDDVCTTGARINSAAYALDAAGHHLAGHFVVARRVNVGYKNTPAFWAGQKAKQFSWEQSPLVNSQHPGTQIEA</sequence>
<proteinExistence type="predicted"/>
<organism evidence="1 2">
    <name type="scientific">Rhodococcus aetherivorans</name>
    <dbReference type="NCBI Taxonomy" id="191292"/>
    <lineage>
        <taxon>Bacteria</taxon>
        <taxon>Bacillati</taxon>
        <taxon>Actinomycetota</taxon>
        <taxon>Actinomycetes</taxon>
        <taxon>Mycobacteriales</taxon>
        <taxon>Nocardiaceae</taxon>
        <taxon>Rhodococcus</taxon>
    </lineage>
</organism>